<protein>
    <submittedName>
        <fullName evidence="2">Rogdi isoform X2</fullName>
    </submittedName>
</protein>
<dbReference type="Pfam" id="PF10259">
    <property type="entry name" value="Rogdi_lz"/>
    <property type="match status" value="1"/>
</dbReference>
<dbReference type="STRING" id="10195.A0A3M7RS35"/>
<keyword evidence="3" id="KW-1185">Reference proteome</keyword>
<evidence type="ECO:0000313" key="3">
    <source>
        <dbReference type="Proteomes" id="UP000276133"/>
    </source>
</evidence>
<comment type="caution">
    <text evidence="2">The sequence shown here is derived from an EMBL/GenBank/DDBJ whole genome shotgun (WGS) entry which is preliminary data.</text>
</comment>
<accession>A0A3M7RS35</accession>
<dbReference type="Proteomes" id="UP000276133">
    <property type="component" value="Unassembled WGS sequence"/>
</dbReference>
<dbReference type="PANTHER" id="PTHR13618">
    <property type="entry name" value="LEUCINE ZIPPER CONTAINING TRANSCRIPTION FACTOR LZF1"/>
    <property type="match status" value="1"/>
</dbReference>
<comment type="similarity">
    <text evidence="1">Belongs to the rogdi family.</text>
</comment>
<proteinExistence type="inferred from homology"/>
<dbReference type="AlphaFoldDB" id="A0A3M7RS35"/>
<name>A0A3M7RS35_BRAPC</name>
<dbReference type="GO" id="GO:0043291">
    <property type="term" value="C:RAVE complex"/>
    <property type="evidence" value="ECO:0007669"/>
    <property type="project" value="TreeGrafter"/>
</dbReference>
<dbReference type="OrthoDB" id="66510at2759"/>
<sequence>MEFDNSGSLDKDVEIQKEIEVLKKELNFILENEVPKTCKNVINKIQIILKLMLGDDVTKKERINLLPHFVVDGLKCSVIFNFNELKNIEISYKPTPRHNNYIYKSKEDSSWNLYQIQNSYDILKALEARIERMNFDSFQQTAFNMDKITDSVNSARNILLFPKKRTIHELQNQKNMKIFPLVPNDLLFSFYIQGYKLFLAIYTIKGTETTKHILECSSIAWLNNVIVLLTSCLEILQQLKDKLGIFESINYNE</sequence>
<reference evidence="2 3" key="1">
    <citation type="journal article" date="2018" name="Sci. Rep.">
        <title>Genomic signatures of local adaptation to the degree of environmental predictability in rotifers.</title>
        <authorList>
            <person name="Franch-Gras L."/>
            <person name="Hahn C."/>
            <person name="Garcia-Roger E.M."/>
            <person name="Carmona M.J."/>
            <person name="Serra M."/>
            <person name="Gomez A."/>
        </authorList>
    </citation>
    <scope>NUCLEOTIDE SEQUENCE [LARGE SCALE GENOMIC DNA]</scope>
    <source>
        <strain evidence="2">HYR1</strain>
    </source>
</reference>
<organism evidence="2 3">
    <name type="scientific">Brachionus plicatilis</name>
    <name type="common">Marine rotifer</name>
    <name type="synonym">Brachionus muelleri</name>
    <dbReference type="NCBI Taxonomy" id="10195"/>
    <lineage>
        <taxon>Eukaryota</taxon>
        <taxon>Metazoa</taxon>
        <taxon>Spiralia</taxon>
        <taxon>Gnathifera</taxon>
        <taxon>Rotifera</taxon>
        <taxon>Eurotatoria</taxon>
        <taxon>Monogononta</taxon>
        <taxon>Pseudotrocha</taxon>
        <taxon>Ploima</taxon>
        <taxon>Brachionidae</taxon>
        <taxon>Brachionus</taxon>
    </lineage>
</organism>
<evidence type="ECO:0000313" key="2">
    <source>
        <dbReference type="EMBL" id="RNA26361.1"/>
    </source>
</evidence>
<dbReference type="EMBL" id="REGN01002750">
    <property type="protein sequence ID" value="RNA26361.1"/>
    <property type="molecule type" value="Genomic_DNA"/>
</dbReference>
<gene>
    <name evidence="2" type="ORF">BpHYR1_040262</name>
</gene>
<dbReference type="InterPro" id="IPR028241">
    <property type="entry name" value="RAVE2/Rogdi"/>
</dbReference>
<dbReference type="PANTHER" id="PTHR13618:SF1">
    <property type="entry name" value="PROTEIN ROGDI HOMOLOG"/>
    <property type="match status" value="1"/>
</dbReference>
<evidence type="ECO:0000256" key="1">
    <source>
        <dbReference type="ARBA" id="ARBA00005535"/>
    </source>
</evidence>